<feature type="signal peptide" evidence="3">
    <location>
        <begin position="1"/>
        <end position="20"/>
    </location>
</feature>
<gene>
    <name evidence="4" type="ORF">AYI68_g1814</name>
</gene>
<dbReference type="Proteomes" id="UP000187455">
    <property type="component" value="Unassembled WGS sequence"/>
</dbReference>
<evidence type="ECO:0008006" key="6">
    <source>
        <dbReference type="Google" id="ProtNLM"/>
    </source>
</evidence>
<keyword evidence="2" id="KW-1133">Transmembrane helix</keyword>
<keyword evidence="5" id="KW-1185">Reference proteome</keyword>
<evidence type="ECO:0000256" key="1">
    <source>
        <dbReference type="SAM" id="MobiDB-lite"/>
    </source>
</evidence>
<evidence type="ECO:0000313" key="5">
    <source>
        <dbReference type="Proteomes" id="UP000187455"/>
    </source>
</evidence>
<accession>A0A1R0H4G2</accession>
<feature type="compositionally biased region" description="Low complexity" evidence="1">
    <location>
        <begin position="115"/>
        <end position="126"/>
    </location>
</feature>
<evidence type="ECO:0000256" key="2">
    <source>
        <dbReference type="SAM" id="Phobius"/>
    </source>
</evidence>
<dbReference type="EMBL" id="LSSL01000647">
    <property type="protein sequence ID" value="OLY84035.1"/>
    <property type="molecule type" value="Genomic_DNA"/>
</dbReference>
<feature type="region of interest" description="Disordered" evidence="1">
    <location>
        <begin position="98"/>
        <end position="148"/>
    </location>
</feature>
<reference evidence="4 5" key="1">
    <citation type="journal article" date="2016" name="Mol. Biol. Evol.">
        <title>Genome-Wide Survey of Gut Fungi (Harpellales) Reveals the First Horizontally Transferred Ubiquitin Gene from a Mosquito Host.</title>
        <authorList>
            <person name="Wang Y."/>
            <person name="White M.M."/>
            <person name="Kvist S."/>
            <person name="Moncalvo J.M."/>
        </authorList>
    </citation>
    <scope>NUCLEOTIDE SEQUENCE [LARGE SCALE GENOMIC DNA]</scope>
    <source>
        <strain evidence="4 5">ALG-7-W6</strain>
    </source>
</reference>
<sequence>MQFYQFIFILSAAIAVFVSADCDSEETLRQCISYVTQYKATNCKGANDFECICAWDSQLATCFSVCADDDSIKGMMDAAIANAKSSCDRFKKEAEKAPKGNYTSTESSSSDDVITSTYESKTETSTPVLSGERNYPEGKNNTRAGRITSEVKPNSAMSYTSSLMGLFACIVFTIASAAI</sequence>
<keyword evidence="2" id="KW-0812">Transmembrane</keyword>
<evidence type="ECO:0000256" key="3">
    <source>
        <dbReference type="SAM" id="SignalP"/>
    </source>
</evidence>
<proteinExistence type="predicted"/>
<feature type="compositionally biased region" description="Polar residues" evidence="1">
    <location>
        <begin position="101"/>
        <end position="114"/>
    </location>
</feature>
<comment type="caution">
    <text evidence="4">The sequence shown here is derived from an EMBL/GenBank/DDBJ whole genome shotgun (WGS) entry which is preliminary data.</text>
</comment>
<keyword evidence="3" id="KW-0732">Signal</keyword>
<protein>
    <recommendedName>
        <fullName evidence="6">Extracellular membrane protein CFEM domain-containing protein</fullName>
    </recommendedName>
</protein>
<feature type="transmembrane region" description="Helical" evidence="2">
    <location>
        <begin position="156"/>
        <end position="178"/>
    </location>
</feature>
<dbReference type="OrthoDB" id="2507140at2759"/>
<organism evidence="4 5">
    <name type="scientific">Smittium mucronatum</name>
    <dbReference type="NCBI Taxonomy" id="133383"/>
    <lineage>
        <taxon>Eukaryota</taxon>
        <taxon>Fungi</taxon>
        <taxon>Fungi incertae sedis</taxon>
        <taxon>Zoopagomycota</taxon>
        <taxon>Kickxellomycotina</taxon>
        <taxon>Harpellomycetes</taxon>
        <taxon>Harpellales</taxon>
        <taxon>Legeriomycetaceae</taxon>
        <taxon>Smittium</taxon>
    </lineage>
</organism>
<feature type="chain" id="PRO_5013339833" description="Extracellular membrane protein CFEM domain-containing protein" evidence="3">
    <location>
        <begin position="21"/>
        <end position="179"/>
    </location>
</feature>
<keyword evidence="2" id="KW-0472">Membrane</keyword>
<evidence type="ECO:0000313" key="4">
    <source>
        <dbReference type="EMBL" id="OLY84035.1"/>
    </source>
</evidence>
<name>A0A1R0H4G2_9FUNG</name>
<dbReference type="AlphaFoldDB" id="A0A1R0H4G2"/>